<evidence type="ECO:0000256" key="1">
    <source>
        <dbReference type="ARBA" id="ARBA00022729"/>
    </source>
</evidence>
<dbReference type="EMBL" id="BOOR01000053">
    <property type="protein sequence ID" value="GII57526.1"/>
    <property type="molecule type" value="Genomic_DNA"/>
</dbReference>
<keyword evidence="2" id="KW-0472">Membrane</keyword>
<dbReference type="InterPro" id="IPR029050">
    <property type="entry name" value="Immunoprotect_excell_Ig-like"/>
</dbReference>
<protein>
    <recommendedName>
        <fullName evidence="3">DUF4352 domain-containing protein</fullName>
    </recommendedName>
</protein>
<sequence>MTVTQEPALTTPAPGARPRRSVAGRVAGVVAGVALASAAVWVQTTTMSFEQRTSSLTTKGQIGQIVETNRFSVKVNSVAAAHAVDTADYSGKVTKVPTDALFLVVNVTATSPREPMRLNSQTPPIVLAADGRQYQPTDKVNESLTLFSKYLQPGMWSRGDLVYEVPPDAVPGARFVFIPPNSYIVDSYAPEAEVDLGLTPEAARRLISKADDYHPLVTKTS</sequence>
<dbReference type="Pfam" id="PF11611">
    <property type="entry name" value="DUF4352"/>
    <property type="match status" value="1"/>
</dbReference>
<organism evidence="4 5">
    <name type="scientific">Planotetraspora thailandica</name>
    <dbReference type="NCBI Taxonomy" id="487172"/>
    <lineage>
        <taxon>Bacteria</taxon>
        <taxon>Bacillati</taxon>
        <taxon>Actinomycetota</taxon>
        <taxon>Actinomycetes</taxon>
        <taxon>Streptosporangiales</taxon>
        <taxon>Streptosporangiaceae</taxon>
        <taxon>Planotetraspora</taxon>
    </lineage>
</organism>
<dbReference type="Gene3D" id="2.60.40.1240">
    <property type="match status" value="1"/>
</dbReference>
<gene>
    <name evidence="4" type="ORF">Pth03_59150</name>
</gene>
<evidence type="ECO:0000259" key="3">
    <source>
        <dbReference type="Pfam" id="PF11611"/>
    </source>
</evidence>
<dbReference type="InterPro" id="IPR029051">
    <property type="entry name" value="DUF4352"/>
</dbReference>
<evidence type="ECO:0000313" key="4">
    <source>
        <dbReference type="EMBL" id="GII57526.1"/>
    </source>
</evidence>
<dbReference type="Proteomes" id="UP000605992">
    <property type="component" value="Unassembled WGS sequence"/>
</dbReference>
<accession>A0A8J3V9P5</accession>
<keyword evidence="1" id="KW-0732">Signal</keyword>
<feature type="domain" description="DUF4352" evidence="3">
    <location>
        <begin position="61"/>
        <end position="177"/>
    </location>
</feature>
<evidence type="ECO:0000313" key="5">
    <source>
        <dbReference type="Proteomes" id="UP000605992"/>
    </source>
</evidence>
<keyword evidence="5" id="KW-1185">Reference proteome</keyword>
<feature type="transmembrane region" description="Helical" evidence="2">
    <location>
        <begin position="22"/>
        <end position="42"/>
    </location>
</feature>
<comment type="caution">
    <text evidence="4">The sequence shown here is derived from an EMBL/GenBank/DDBJ whole genome shotgun (WGS) entry which is preliminary data.</text>
</comment>
<dbReference type="AlphaFoldDB" id="A0A8J3V9P5"/>
<evidence type="ECO:0000256" key="2">
    <source>
        <dbReference type="SAM" id="Phobius"/>
    </source>
</evidence>
<name>A0A8J3V9P5_9ACTN</name>
<keyword evidence="2" id="KW-1133">Transmembrane helix</keyword>
<dbReference type="RefSeq" id="WP_203947649.1">
    <property type="nucleotide sequence ID" value="NZ_BOOR01000053.1"/>
</dbReference>
<keyword evidence="2" id="KW-0812">Transmembrane</keyword>
<proteinExistence type="predicted"/>
<reference evidence="4" key="1">
    <citation type="submission" date="2021-01" db="EMBL/GenBank/DDBJ databases">
        <title>Whole genome shotgun sequence of Planotetraspora thailandica NBRC 104271.</title>
        <authorList>
            <person name="Komaki H."/>
            <person name="Tamura T."/>
        </authorList>
    </citation>
    <scope>NUCLEOTIDE SEQUENCE</scope>
    <source>
        <strain evidence="4">NBRC 104271</strain>
    </source>
</reference>